<proteinExistence type="inferred from homology"/>
<keyword evidence="6 10" id="KW-0573">Peptidoglycan synthesis</keyword>
<dbReference type="AlphaFoldDB" id="A0A1G2CG38"/>
<dbReference type="GO" id="GO:0051301">
    <property type="term" value="P:cell division"/>
    <property type="evidence" value="ECO:0007669"/>
    <property type="project" value="UniProtKB-KW"/>
</dbReference>
<evidence type="ECO:0000256" key="4">
    <source>
        <dbReference type="ARBA" id="ARBA00022679"/>
    </source>
</evidence>
<comment type="caution">
    <text evidence="13">The sequence shown here is derived from an EMBL/GenBank/DDBJ whole genome shotgun (WGS) entry which is preliminary data.</text>
</comment>
<dbReference type="CDD" id="cd03785">
    <property type="entry name" value="GT28_MurG"/>
    <property type="match status" value="1"/>
</dbReference>
<feature type="domain" description="Glycosyl transferase family 28 C-terminal" evidence="12">
    <location>
        <begin position="200"/>
        <end position="371"/>
    </location>
</feature>
<dbReference type="GO" id="GO:0009252">
    <property type="term" value="P:peptidoglycan biosynthetic process"/>
    <property type="evidence" value="ECO:0007669"/>
    <property type="project" value="UniProtKB-UniRule"/>
</dbReference>
<evidence type="ECO:0000256" key="1">
    <source>
        <dbReference type="ARBA" id="ARBA00022475"/>
    </source>
</evidence>
<dbReference type="Proteomes" id="UP000178880">
    <property type="component" value="Unassembled WGS sequence"/>
</dbReference>
<evidence type="ECO:0000256" key="9">
    <source>
        <dbReference type="ARBA" id="ARBA00023316"/>
    </source>
</evidence>
<reference evidence="13 14" key="1">
    <citation type="journal article" date="2016" name="Nat. Commun.">
        <title>Thousands of microbial genomes shed light on interconnected biogeochemical processes in an aquifer system.</title>
        <authorList>
            <person name="Anantharaman K."/>
            <person name="Brown C.T."/>
            <person name="Hug L.A."/>
            <person name="Sharon I."/>
            <person name="Castelle C.J."/>
            <person name="Probst A.J."/>
            <person name="Thomas B.C."/>
            <person name="Singh A."/>
            <person name="Wilkins M.J."/>
            <person name="Karaoz U."/>
            <person name="Brodie E.L."/>
            <person name="Williams K.H."/>
            <person name="Hubbard S.S."/>
            <person name="Banfield J.F."/>
        </authorList>
    </citation>
    <scope>NUCLEOTIDE SEQUENCE [LARGE SCALE GENOMIC DNA]</scope>
</reference>
<dbReference type="SUPFAM" id="SSF53756">
    <property type="entry name" value="UDP-Glycosyltransferase/glycogen phosphorylase"/>
    <property type="match status" value="1"/>
</dbReference>
<dbReference type="GO" id="GO:0071555">
    <property type="term" value="P:cell wall organization"/>
    <property type="evidence" value="ECO:0007669"/>
    <property type="project" value="UniProtKB-KW"/>
</dbReference>
<keyword evidence="4 10" id="KW-0808">Transferase</keyword>
<comment type="subcellular location">
    <subcellularLocation>
        <location evidence="10">Cell membrane</location>
        <topology evidence="10">Peripheral membrane protein</topology>
        <orientation evidence="10">Cytoplasmic side</orientation>
    </subcellularLocation>
</comment>
<dbReference type="EC" id="2.4.1.227" evidence="10"/>
<comment type="catalytic activity">
    <reaction evidence="10">
        <text>di-trans,octa-cis-undecaprenyl diphospho-N-acetyl-alpha-D-muramoyl-L-alanyl-D-glutamyl-meso-2,6-diaminopimeloyl-D-alanyl-D-alanine + UDP-N-acetyl-alpha-D-glucosamine = di-trans,octa-cis-undecaprenyl diphospho-[N-acetyl-alpha-D-glucosaminyl-(1-&gt;4)]-N-acetyl-alpha-D-muramoyl-L-alanyl-D-glutamyl-meso-2,6-diaminopimeloyl-D-alanyl-D-alanine + UDP + H(+)</text>
        <dbReference type="Rhea" id="RHEA:31227"/>
        <dbReference type="ChEBI" id="CHEBI:15378"/>
        <dbReference type="ChEBI" id="CHEBI:57705"/>
        <dbReference type="ChEBI" id="CHEBI:58223"/>
        <dbReference type="ChEBI" id="CHEBI:61387"/>
        <dbReference type="ChEBI" id="CHEBI:61388"/>
        <dbReference type="EC" id="2.4.1.227"/>
    </reaction>
</comment>
<dbReference type="GO" id="GO:0050511">
    <property type="term" value="F:undecaprenyldiphospho-muramoylpentapeptide beta-N-acetylglucosaminyltransferase activity"/>
    <property type="evidence" value="ECO:0007669"/>
    <property type="project" value="UniProtKB-UniRule"/>
</dbReference>
<dbReference type="Pfam" id="PF04101">
    <property type="entry name" value="Glyco_tran_28_C"/>
    <property type="match status" value="1"/>
</dbReference>
<dbReference type="InterPro" id="IPR006009">
    <property type="entry name" value="GlcNAc_MurG"/>
</dbReference>
<evidence type="ECO:0000313" key="13">
    <source>
        <dbReference type="EMBL" id="OGY99620.1"/>
    </source>
</evidence>
<comment type="function">
    <text evidence="10">Cell wall formation. Catalyzes the transfer of a GlcNAc subunit on undecaprenyl-pyrophosphoryl-MurNAc-pentapeptide (lipid intermediate I) to form undecaprenyl-pyrophosphoryl-MurNAc-(pentapeptide)GlcNAc (lipid intermediate II).</text>
</comment>
<comment type="pathway">
    <text evidence="10">Cell wall biogenesis; peptidoglycan biosynthesis.</text>
</comment>
<name>A0A1G2CG38_9BACT</name>
<dbReference type="PANTHER" id="PTHR21015">
    <property type="entry name" value="UDP-N-ACETYLGLUCOSAMINE--N-ACETYLMURAMYL-(PENTAPEPTIDE) PYROPHOSPHORYL-UNDECAPRENOL N-ACETYLGLUCOSAMINE TRANSFERASE 1"/>
    <property type="match status" value="1"/>
</dbReference>
<evidence type="ECO:0000259" key="11">
    <source>
        <dbReference type="Pfam" id="PF03033"/>
    </source>
</evidence>
<keyword evidence="8 10" id="KW-0131">Cell cycle</keyword>
<dbReference type="GO" id="GO:0051991">
    <property type="term" value="F:UDP-N-acetyl-D-glucosamine:N-acetylmuramoyl-L-alanyl-D-glutamyl-meso-2,6-diaminopimelyl-D-alanyl-D-alanine-diphosphoundecaprenol 4-beta-N-acetylglucosaminlytransferase activity"/>
    <property type="evidence" value="ECO:0007669"/>
    <property type="project" value="RHEA"/>
</dbReference>
<evidence type="ECO:0000256" key="5">
    <source>
        <dbReference type="ARBA" id="ARBA00022960"/>
    </source>
</evidence>
<keyword evidence="3 10" id="KW-0328">Glycosyltransferase</keyword>
<dbReference type="UniPathway" id="UPA00219"/>
<dbReference type="GO" id="GO:0005975">
    <property type="term" value="P:carbohydrate metabolic process"/>
    <property type="evidence" value="ECO:0007669"/>
    <property type="project" value="InterPro"/>
</dbReference>
<dbReference type="PANTHER" id="PTHR21015:SF27">
    <property type="entry name" value="UDP-N-ACETYLGLUCOSAMINE--N-ACETYLMURAMYL-(PENTAPEPTIDE) PYROPHOSPHORYL-UNDECAPRENOL N-ACETYLGLUCOSAMINE TRANSFERASE"/>
    <property type="match status" value="1"/>
</dbReference>
<feature type="domain" description="Glycosyltransferase family 28 N-terminal" evidence="11">
    <location>
        <begin position="9"/>
        <end position="151"/>
    </location>
</feature>
<evidence type="ECO:0000256" key="3">
    <source>
        <dbReference type="ARBA" id="ARBA00022676"/>
    </source>
</evidence>
<organism evidence="13 14">
    <name type="scientific">Candidatus Liptonbacteria bacterium RIFCSPLOWO2_01_FULL_52_25</name>
    <dbReference type="NCBI Taxonomy" id="1798650"/>
    <lineage>
        <taxon>Bacteria</taxon>
        <taxon>Candidatus Liptoniibacteriota</taxon>
    </lineage>
</organism>
<feature type="binding site" evidence="10">
    <location>
        <position position="315"/>
    </location>
    <ligand>
        <name>UDP-N-acetyl-alpha-D-glucosamine</name>
        <dbReference type="ChEBI" id="CHEBI:57705"/>
    </ligand>
</feature>
<sequence length="383" mass="41845">MTESVDIKILLTGGGSGGHVYPLLAVAEELKKLAVDEKLVLEFDYLGPHDAYAALLEKENINVKTIFTGKLRRYLSIQNIFDIPKFFLGLLQALFAVWWIMPDVIFSKGGTGALPVVIAGWFYMVPVIIHESDAKPGLTNLLSSWFSKRVAVSFEAAQRYFNPKKTALVGVPVRKSVFSGNVDQAVAKEALGFDAKRPLVLVLGGSQGSTRINEFIITNLENILKESQVLHQAGSVNFGDTERIGQFIVKGLPLEVAKKTRYRVAQYLEVGEMANALGAADLIICRAGSSTIFEAAAFGKPMILIPLEEAANDHQRVNAYEFARGGGGIVIEEANLLPGLFMTQLRTILGNPQKLTQMSAASQKFYKPGAAEAIAQEIWRMAQ</sequence>
<dbReference type="InterPro" id="IPR004276">
    <property type="entry name" value="GlycoTrans_28_N"/>
</dbReference>
<dbReference type="InterPro" id="IPR007235">
    <property type="entry name" value="Glyco_trans_28_C"/>
</dbReference>
<feature type="binding site" evidence="10">
    <location>
        <position position="206"/>
    </location>
    <ligand>
        <name>UDP-N-acetyl-alpha-D-glucosamine</name>
        <dbReference type="ChEBI" id="CHEBI:57705"/>
    </ligand>
</feature>
<accession>A0A1G2CG38</accession>
<dbReference type="Gene3D" id="3.40.50.2000">
    <property type="entry name" value="Glycogen Phosphorylase B"/>
    <property type="match status" value="2"/>
</dbReference>
<comment type="caution">
    <text evidence="10">Lacks conserved residue(s) required for the propagation of feature annotation.</text>
</comment>
<dbReference type="GO" id="GO:0005886">
    <property type="term" value="C:plasma membrane"/>
    <property type="evidence" value="ECO:0007669"/>
    <property type="project" value="UniProtKB-SubCell"/>
</dbReference>
<feature type="binding site" evidence="10">
    <location>
        <position position="174"/>
    </location>
    <ligand>
        <name>UDP-N-acetyl-alpha-D-glucosamine</name>
        <dbReference type="ChEBI" id="CHEBI:57705"/>
    </ligand>
</feature>
<evidence type="ECO:0000256" key="8">
    <source>
        <dbReference type="ARBA" id="ARBA00023306"/>
    </source>
</evidence>
<comment type="similarity">
    <text evidence="10">Belongs to the glycosyltransferase 28 family. MurG subfamily.</text>
</comment>
<dbReference type="GO" id="GO:0008360">
    <property type="term" value="P:regulation of cell shape"/>
    <property type="evidence" value="ECO:0007669"/>
    <property type="project" value="UniProtKB-KW"/>
</dbReference>
<evidence type="ECO:0000256" key="7">
    <source>
        <dbReference type="ARBA" id="ARBA00023136"/>
    </source>
</evidence>
<evidence type="ECO:0000256" key="2">
    <source>
        <dbReference type="ARBA" id="ARBA00022618"/>
    </source>
</evidence>
<keyword evidence="2 10" id="KW-0132">Cell division</keyword>
<evidence type="ECO:0000256" key="10">
    <source>
        <dbReference type="HAMAP-Rule" id="MF_00033"/>
    </source>
</evidence>
<keyword evidence="5 10" id="KW-0133">Cell shape</keyword>
<keyword evidence="9 10" id="KW-0961">Cell wall biogenesis/degradation</keyword>
<gene>
    <name evidence="10" type="primary">murG</name>
    <name evidence="13" type="ORF">A2945_03170</name>
</gene>
<evidence type="ECO:0000313" key="14">
    <source>
        <dbReference type="Proteomes" id="UP000178880"/>
    </source>
</evidence>
<dbReference type="EMBL" id="MHLA01000014">
    <property type="protein sequence ID" value="OGY99620.1"/>
    <property type="molecule type" value="Genomic_DNA"/>
</dbReference>
<dbReference type="HAMAP" id="MF_00033">
    <property type="entry name" value="MurG"/>
    <property type="match status" value="1"/>
</dbReference>
<keyword evidence="1 10" id="KW-1003">Cell membrane</keyword>
<dbReference type="Pfam" id="PF03033">
    <property type="entry name" value="Glyco_transf_28"/>
    <property type="match status" value="1"/>
</dbReference>
<evidence type="ECO:0000259" key="12">
    <source>
        <dbReference type="Pfam" id="PF04101"/>
    </source>
</evidence>
<keyword evidence="7 10" id="KW-0472">Membrane</keyword>
<dbReference type="STRING" id="1798650.A2945_03170"/>
<feature type="binding site" evidence="10">
    <location>
        <begin position="16"/>
        <end position="18"/>
    </location>
    <ligand>
        <name>UDP-N-acetyl-alpha-D-glucosamine</name>
        <dbReference type="ChEBI" id="CHEBI:57705"/>
    </ligand>
</feature>
<protein>
    <recommendedName>
        <fullName evidence="10">UDP-N-acetylglucosamine--N-acetylmuramyl-(pentapeptide) pyrophosphoryl-undecaprenol N-acetylglucosamine transferase</fullName>
        <ecNumber evidence="10">2.4.1.227</ecNumber>
    </recommendedName>
    <alternativeName>
        <fullName evidence="10">Undecaprenyl-PP-MurNAc-pentapeptide-UDPGlcNAc GlcNAc transferase</fullName>
    </alternativeName>
</protein>
<evidence type="ECO:0000256" key="6">
    <source>
        <dbReference type="ARBA" id="ARBA00022984"/>
    </source>
</evidence>